<dbReference type="AlphaFoldDB" id="A0A8J7CD07"/>
<dbReference type="InterPro" id="IPR018078">
    <property type="entry name" value="DNA-binding_RecF_CS"/>
</dbReference>
<accession>A0A8J7CD07</accession>
<dbReference type="PROSITE" id="PS00618">
    <property type="entry name" value="RECF_2"/>
    <property type="match status" value="1"/>
</dbReference>
<evidence type="ECO:0000256" key="8">
    <source>
        <dbReference type="ARBA" id="ARBA00023125"/>
    </source>
</evidence>
<protein>
    <recommendedName>
        <fullName evidence="3 9">DNA replication and repair protein RecF</fullName>
    </recommendedName>
</protein>
<dbReference type="Proteomes" id="UP000631034">
    <property type="component" value="Unassembled WGS sequence"/>
</dbReference>
<keyword evidence="6 9" id="KW-0547">Nucleotide-binding</keyword>
<evidence type="ECO:0000256" key="5">
    <source>
        <dbReference type="ARBA" id="ARBA00022705"/>
    </source>
</evidence>
<evidence type="ECO:0000256" key="6">
    <source>
        <dbReference type="ARBA" id="ARBA00022741"/>
    </source>
</evidence>
<dbReference type="InterPro" id="IPR027417">
    <property type="entry name" value="P-loop_NTPase"/>
</dbReference>
<keyword evidence="5 9" id="KW-0235">DNA replication</keyword>
<dbReference type="GO" id="GO:0006302">
    <property type="term" value="P:double-strand break repair"/>
    <property type="evidence" value="ECO:0007669"/>
    <property type="project" value="TreeGrafter"/>
</dbReference>
<comment type="function">
    <text evidence="9 10">The RecF protein is involved in DNA metabolism; it is required for DNA replication and normal SOS inducibility. RecF binds preferentially to single-stranded, linear DNA. It also seems to bind ATP.</text>
</comment>
<keyword evidence="4 9" id="KW-0963">Cytoplasm</keyword>
<evidence type="ECO:0000256" key="10">
    <source>
        <dbReference type="RuleBase" id="RU000578"/>
    </source>
</evidence>
<gene>
    <name evidence="9 12" type="primary">recF</name>
    <name evidence="12" type="ORF">IHV25_02375</name>
</gene>
<keyword evidence="9 10" id="KW-0742">SOS response</keyword>
<keyword evidence="13" id="KW-1185">Reference proteome</keyword>
<dbReference type="InterPro" id="IPR003395">
    <property type="entry name" value="RecF/RecN/SMC_N"/>
</dbReference>
<dbReference type="Gene3D" id="1.20.1050.90">
    <property type="entry name" value="RecF/RecN/SMC, N-terminal domain"/>
    <property type="match status" value="1"/>
</dbReference>
<dbReference type="InterPro" id="IPR042174">
    <property type="entry name" value="RecF_2"/>
</dbReference>
<evidence type="ECO:0000256" key="4">
    <source>
        <dbReference type="ARBA" id="ARBA00022490"/>
    </source>
</evidence>
<dbReference type="HAMAP" id="MF_00365">
    <property type="entry name" value="RecF"/>
    <property type="match status" value="1"/>
</dbReference>
<evidence type="ECO:0000256" key="1">
    <source>
        <dbReference type="ARBA" id="ARBA00004496"/>
    </source>
</evidence>
<dbReference type="GO" id="GO:0003697">
    <property type="term" value="F:single-stranded DNA binding"/>
    <property type="evidence" value="ECO:0007669"/>
    <property type="project" value="UniProtKB-UniRule"/>
</dbReference>
<comment type="caution">
    <text evidence="12">The sequence shown here is derived from an EMBL/GenBank/DDBJ whole genome shotgun (WGS) entry which is preliminary data.</text>
</comment>
<dbReference type="InterPro" id="IPR001238">
    <property type="entry name" value="DNA-binding_RecF"/>
</dbReference>
<dbReference type="EMBL" id="JACZHT010000001">
    <property type="protein sequence ID" value="MBE1236499.1"/>
    <property type="molecule type" value="Genomic_DNA"/>
</dbReference>
<evidence type="ECO:0000313" key="13">
    <source>
        <dbReference type="Proteomes" id="UP000631034"/>
    </source>
</evidence>
<feature type="domain" description="RecF/RecN/SMC N-terminal" evidence="11">
    <location>
        <begin position="2"/>
        <end position="361"/>
    </location>
</feature>
<dbReference type="SUPFAM" id="SSF52540">
    <property type="entry name" value="P-loop containing nucleoside triphosphate hydrolases"/>
    <property type="match status" value="1"/>
</dbReference>
<dbReference type="GO" id="GO:0000731">
    <property type="term" value="P:DNA synthesis involved in DNA repair"/>
    <property type="evidence" value="ECO:0007669"/>
    <property type="project" value="TreeGrafter"/>
</dbReference>
<dbReference type="Pfam" id="PF02463">
    <property type="entry name" value="SMC_N"/>
    <property type="match status" value="1"/>
</dbReference>
<dbReference type="PANTHER" id="PTHR32182">
    <property type="entry name" value="DNA REPLICATION AND REPAIR PROTEIN RECF"/>
    <property type="match status" value="1"/>
</dbReference>
<feature type="binding site" evidence="9">
    <location>
        <begin position="28"/>
        <end position="35"/>
    </location>
    <ligand>
        <name>ATP</name>
        <dbReference type="ChEBI" id="CHEBI:30616"/>
    </ligand>
</feature>
<dbReference type="Gene3D" id="3.40.50.300">
    <property type="entry name" value="P-loop containing nucleotide triphosphate hydrolases"/>
    <property type="match status" value="1"/>
</dbReference>
<dbReference type="GO" id="GO:0005524">
    <property type="term" value="F:ATP binding"/>
    <property type="evidence" value="ECO:0007669"/>
    <property type="project" value="UniProtKB-UniRule"/>
</dbReference>
<keyword evidence="9 10" id="KW-0234">DNA repair</keyword>
<evidence type="ECO:0000256" key="7">
    <source>
        <dbReference type="ARBA" id="ARBA00022840"/>
    </source>
</evidence>
<evidence type="ECO:0000256" key="9">
    <source>
        <dbReference type="HAMAP-Rule" id="MF_00365"/>
    </source>
</evidence>
<sequence length="379" mass="40423">MERLTLSRFRCHGSVRLESGHPTVVLVGPNGAGKTNLLEALSFLAPGRGLRNAALGDVGQWTPARPPVPGDPLVWAVSARVRIGGADEVSIGTGLEASGRPGAREKRVVQIDGQPAAGHAALGALFPVLWLTPEMDPLFRDAAQERRRFLDRFVAALDPGHTGRASAYARAQRERLRLLRSPQRPPGAWLDALEDVMARHGVALVAARRDLLDRLGAAVSLSCGPFPGVRLDMDSDVDRWLASGPALAAEDRLRDALAASRETDAQRDITTAGPHRDDLLAWHGTTGAPAHHSSTGEQKAMLVALLLAQSRVLSASRGVSPLLLLDDVAAHLDGLRRDALFEALRALGSQVWVSGTDRELFGGVGPDALFLRLENGAIL</sequence>
<evidence type="ECO:0000256" key="3">
    <source>
        <dbReference type="ARBA" id="ARBA00020170"/>
    </source>
</evidence>
<keyword evidence="7 9" id="KW-0067">ATP-binding</keyword>
<reference evidence="12" key="1">
    <citation type="submission" date="2020-10" db="EMBL/GenBank/DDBJ databases">
        <title>Genome sequence of the unusual species of purple photosynthetic bacteria, Phaeovibrio sulfidiphilus DSM 23193, type strain.</title>
        <authorList>
            <person name="Kyndt J.A."/>
            <person name="Meyer T.E."/>
        </authorList>
    </citation>
    <scope>NUCLEOTIDE SEQUENCE</scope>
    <source>
        <strain evidence="12">DSM 23193</strain>
    </source>
</reference>
<dbReference type="NCBIfam" id="TIGR00611">
    <property type="entry name" value="recf"/>
    <property type="match status" value="1"/>
</dbReference>
<keyword evidence="8 9" id="KW-0238">DNA-binding</keyword>
<name>A0A8J7CD07_9PROT</name>
<proteinExistence type="inferred from homology"/>
<dbReference type="GO" id="GO:0006260">
    <property type="term" value="P:DNA replication"/>
    <property type="evidence" value="ECO:0007669"/>
    <property type="project" value="UniProtKB-UniRule"/>
</dbReference>
<dbReference type="PROSITE" id="PS00617">
    <property type="entry name" value="RECF_1"/>
    <property type="match status" value="1"/>
</dbReference>
<evidence type="ECO:0000259" key="11">
    <source>
        <dbReference type="Pfam" id="PF02463"/>
    </source>
</evidence>
<dbReference type="PANTHER" id="PTHR32182:SF0">
    <property type="entry name" value="DNA REPLICATION AND REPAIR PROTEIN RECF"/>
    <property type="match status" value="1"/>
</dbReference>
<evidence type="ECO:0000313" key="12">
    <source>
        <dbReference type="EMBL" id="MBE1236499.1"/>
    </source>
</evidence>
<comment type="similarity">
    <text evidence="2 9 10">Belongs to the RecF family.</text>
</comment>
<organism evidence="12 13">
    <name type="scientific">Phaeovibrio sulfidiphilus</name>
    <dbReference type="NCBI Taxonomy" id="1220600"/>
    <lineage>
        <taxon>Bacteria</taxon>
        <taxon>Pseudomonadati</taxon>
        <taxon>Pseudomonadota</taxon>
        <taxon>Alphaproteobacteria</taxon>
        <taxon>Rhodospirillales</taxon>
        <taxon>Rhodospirillaceae</taxon>
        <taxon>Phaeovibrio</taxon>
    </lineage>
</organism>
<comment type="subcellular location">
    <subcellularLocation>
        <location evidence="1 9 10">Cytoplasm</location>
    </subcellularLocation>
</comment>
<evidence type="ECO:0000256" key="2">
    <source>
        <dbReference type="ARBA" id="ARBA00008016"/>
    </source>
</evidence>
<dbReference type="GO" id="GO:0009432">
    <property type="term" value="P:SOS response"/>
    <property type="evidence" value="ECO:0007669"/>
    <property type="project" value="UniProtKB-UniRule"/>
</dbReference>
<dbReference type="GO" id="GO:0005737">
    <property type="term" value="C:cytoplasm"/>
    <property type="evidence" value="ECO:0007669"/>
    <property type="project" value="UniProtKB-SubCell"/>
</dbReference>
<keyword evidence="9 10" id="KW-0227">DNA damage</keyword>